<dbReference type="AlphaFoldDB" id="A0A5C6X5K5"/>
<dbReference type="PANTHER" id="PTHR43684">
    <property type="match status" value="1"/>
</dbReference>
<accession>A0A5C6X5K5</accession>
<evidence type="ECO:0000256" key="3">
    <source>
        <dbReference type="ARBA" id="ARBA00023235"/>
    </source>
</evidence>
<dbReference type="Gene3D" id="3.90.226.10">
    <property type="entry name" value="2-enoyl-CoA Hydratase, Chain A, domain 1"/>
    <property type="match status" value="1"/>
</dbReference>
<dbReference type="GO" id="GO:0004165">
    <property type="term" value="F:delta(3)-delta(2)-enoyl-CoA isomerase activity"/>
    <property type="evidence" value="ECO:0007669"/>
    <property type="project" value="UniProtKB-ARBA"/>
</dbReference>
<dbReference type="Pfam" id="PF00378">
    <property type="entry name" value="ECH_1"/>
    <property type="match status" value="1"/>
</dbReference>
<dbReference type="InterPro" id="IPR029045">
    <property type="entry name" value="ClpP/crotonase-like_dom_sf"/>
</dbReference>
<evidence type="ECO:0000313" key="4">
    <source>
        <dbReference type="EMBL" id="TXD34337.1"/>
    </source>
</evidence>
<evidence type="ECO:0000256" key="2">
    <source>
        <dbReference type="ARBA" id="ARBA00023140"/>
    </source>
</evidence>
<dbReference type="Proteomes" id="UP000321046">
    <property type="component" value="Unassembled WGS sequence"/>
</dbReference>
<keyword evidence="3" id="KW-0413">Isomerase</keyword>
<dbReference type="RefSeq" id="WP_146975292.1">
    <property type="nucleotide sequence ID" value="NZ_VOSL01000055.1"/>
</dbReference>
<organism evidence="4 5">
    <name type="scientific">Lujinxingia vulgaris</name>
    <dbReference type="NCBI Taxonomy" id="2600176"/>
    <lineage>
        <taxon>Bacteria</taxon>
        <taxon>Deltaproteobacteria</taxon>
        <taxon>Bradymonadales</taxon>
        <taxon>Lujinxingiaceae</taxon>
        <taxon>Lujinxingia</taxon>
    </lineage>
</organism>
<sequence length="248" mass="27170">MSETIRVERHEGVLEIIFDRPERKNALTLAMYTEAARQLQLAGDDDAIRCVMVRGEGGHFSSGNDLKDFMNDPPVDEDSPVFRFLLALRRCPKPVIAAVEGYAIGIGTTMLLHCDLVYAARSTRFRLPFVELGLVPEAGSSLILGQIAGHRLAAELLYLGDFFDGEMALRCGIVNELVEDGEVATRAHKVAQRLAAKSPQALRLTKSLLRRGDEQEVIEAMRAEAAIFAARLGSEDFQAAVAGFLGKK</sequence>
<dbReference type="OrthoDB" id="5365311at2"/>
<dbReference type="EMBL" id="VOSL01000055">
    <property type="protein sequence ID" value="TXD34337.1"/>
    <property type="molecule type" value="Genomic_DNA"/>
</dbReference>
<name>A0A5C6X5K5_9DELT</name>
<proteinExistence type="predicted"/>
<reference evidence="4 5" key="1">
    <citation type="submission" date="2019-08" db="EMBL/GenBank/DDBJ databases">
        <title>Bradymonadales sp. TMQ2.</title>
        <authorList>
            <person name="Liang Q."/>
        </authorList>
    </citation>
    <scope>NUCLEOTIDE SEQUENCE [LARGE SCALE GENOMIC DNA]</scope>
    <source>
        <strain evidence="4 5">TMQ2</strain>
    </source>
</reference>
<dbReference type="SUPFAM" id="SSF52096">
    <property type="entry name" value="ClpP/crotonase"/>
    <property type="match status" value="1"/>
</dbReference>
<dbReference type="InterPro" id="IPR051053">
    <property type="entry name" value="ECH/Chromodomain_protein"/>
</dbReference>
<gene>
    <name evidence="4" type="ORF">FRC96_14150</name>
</gene>
<protein>
    <submittedName>
        <fullName evidence="4">Enoyl-CoA hydratase</fullName>
    </submittedName>
</protein>
<comment type="subcellular location">
    <subcellularLocation>
        <location evidence="1">Peroxisome</location>
    </subcellularLocation>
</comment>
<dbReference type="PANTHER" id="PTHR43684:SF1">
    <property type="entry name" value="ENOYL-COA DELTA ISOMERASE 2"/>
    <property type="match status" value="1"/>
</dbReference>
<keyword evidence="2" id="KW-0576">Peroxisome</keyword>
<evidence type="ECO:0000256" key="1">
    <source>
        <dbReference type="ARBA" id="ARBA00004275"/>
    </source>
</evidence>
<evidence type="ECO:0000313" key="5">
    <source>
        <dbReference type="Proteomes" id="UP000321046"/>
    </source>
</evidence>
<dbReference type="CDD" id="cd06558">
    <property type="entry name" value="crotonase-like"/>
    <property type="match status" value="1"/>
</dbReference>
<dbReference type="InterPro" id="IPR001753">
    <property type="entry name" value="Enoyl-CoA_hydra/iso"/>
</dbReference>
<comment type="caution">
    <text evidence="4">The sequence shown here is derived from an EMBL/GenBank/DDBJ whole genome shotgun (WGS) entry which is preliminary data.</text>
</comment>